<keyword evidence="3 5" id="KW-0378">Hydrolase</keyword>
<evidence type="ECO:0000259" key="7">
    <source>
        <dbReference type="Pfam" id="PF00082"/>
    </source>
</evidence>
<dbReference type="Proteomes" id="UP000569951">
    <property type="component" value="Unassembled WGS sequence"/>
</dbReference>
<dbReference type="PROSITE" id="PS51257">
    <property type="entry name" value="PROKAR_LIPOPROTEIN"/>
    <property type="match status" value="1"/>
</dbReference>
<keyword evidence="11" id="KW-1185">Reference proteome</keyword>
<evidence type="ECO:0008006" key="12">
    <source>
        <dbReference type="Google" id="ProtNLM"/>
    </source>
</evidence>
<dbReference type="Gene3D" id="2.60.120.380">
    <property type="match status" value="2"/>
</dbReference>
<dbReference type="InterPro" id="IPR022398">
    <property type="entry name" value="Peptidase_S8_His-AS"/>
</dbReference>
<keyword evidence="4 5" id="KW-0720">Serine protease</keyword>
<evidence type="ECO:0000256" key="5">
    <source>
        <dbReference type="PROSITE-ProRule" id="PRU01240"/>
    </source>
</evidence>
<keyword evidence="6" id="KW-0732">Signal</keyword>
<comment type="similarity">
    <text evidence="1 5">Belongs to the peptidase S8 family.</text>
</comment>
<keyword evidence="2 5" id="KW-0645">Protease</keyword>
<feature type="active site" description="Charge relay system" evidence="5">
    <location>
        <position position="213"/>
    </location>
</feature>
<evidence type="ECO:0000256" key="3">
    <source>
        <dbReference type="ARBA" id="ARBA00022801"/>
    </source>
</evidence>
<feature type="domain" description="Peptidase S8/S53" evidence="7">
    <location>
        <begin position="165"/>
        <end position="454"/>
    </location>
</feature>
<feature type="domain" description="Peptidase C-terminal archaeal/bacterial" evidence="8">
    <location>
        <begin position="607"/>
        <end position="676"/>
    </location>
</feature>
<dbReference type="AlphaFoldDB" id="A0A841I3N9"/>
<dbReference type="Pfam" id="PF00082">
    <property type="entry name" value="Peptidase_S8"/>
    <property type="match status" value="1"/>
</dbReference>
<dbReference type="Gene3D" id="3.30.70.80">
    <property type="entry name" value="Peptidase S8 propeptide/proteinase inhibitor I9"/>
    <property type="match status" value="1"/>
</dbReference>
<organism evidence="10 11">
    <name type="scientific">Deinobacterium chartae</name>
    <dbReference type="NCBI Taxonomy" id="521158"/>
    <lineage>
        <taxon>Bacteria</taxon>
        <taxon>Thermotogati</taxon>
        <taxon>Deinococcota</taxon>
        <taxon>Deinococci</taxon>
        <taxon>Deinococcales</taxon>
        <taxon>Deinococcaceae</taxon>
        <taxon>Deinobacterium</taxon>
    </lineage>
</organism>
<dbReference type="InterPro" id="IPR054399">
    <property type="entry name" value="Fervidolysin-like_N_prodom"/>
</dbReference>
<feature type="domain" description="Fervidolysin-like N-terminal prodomain" evidence="9">
    <location>
        <begin position="33"/>
        <end position="110"/>
    </location>
</feature>
<evidence type="ECO:0000256" key="4">
    <source>
        <dbReference type="ARBA" id="ARBA00022825"/>
    </source>
</evidence>
<dbReference type="SUPFAM" id="SSF52743">
    <property type="entry name" value="Subtilisin-like"/>
    <property type="match status" value="1"/>
</dbReference>
<reference evidence="10 11" key="1">
    <citation type="submission" date="2020-08" db="EMBL/GenBank/DDBJ databases">
        <title>Genomic Encyclopedia of Type Strains, Phase IV (KMG-IV): sequencing the most valuable type-strain genomes for metagenomic binning, comparative biology and taxonomic classification.</title>
        <authorList>
            <person name="Goeker M."/>
        </authorList>
    </citation>
    <scope>NUCLEOTIDE SEQUENCE [LARGE SCALE GENOMIC DNA]</scope>
    <source>
        <strain evidence="10 11">DSM 21458</strain>
    </source>
</reference>
<dbReference type="InterPro" id="IPR015500">
    <property type="entry name" value="Peptidase_S8_subtilisin-rel"/>
</dbReference>
<dbReference type="Pfam" id="PF22148">
    <property type="entry name" value="Fervidolysin_NPro-like"/>
    <property type="match status" value="1"/>
</dbReference>
<dbReference type="InterPro" id="IPR000209">
    <property type="entry name" value="Peptidase_S8/S53_dom"/>
</dbReference>
<dbReference type="InterPro" id="IPR023828">
    <property type="entry name" value="Peptidase_S8_Ser-AS"/>
</dbReference>
<evidence type="ECO:0000313" key="11">
    <source>
        <dbReference type="Proteomes" id="UP000569951"/>
    </source>
</evidence>
<dbReference type="Pfam" id="PF04151">
    <property type="entry name" value="PPC"/>
    <property type="match status" value="2"/>
</dbReference>
<dbReference type="PROSITE" id="PS00138">
    <property type="entry name" value="SUBTILASE_SER"/>
    <property type="match status" value="1"/>
</dbReference>
<dbReference type="PANTHER" id="PTHR43806">
    <property type="entry name" value="PEPTIDASE S8"/>
    <property type="match status" value="1"/>
</dbReference>
<evidence type="ECO:0000256" key="6">
    <source>
        <dbReference type="SAM" id="SignalP"/>
    </source>
</evidence>
<feature type="domain" description="Peptidase C-terminal archaeal/bacterial" evidence="8">
    <location>
        <begin position="738"/>
        <end position="805"/>
    </location>
</feature>
<evidence type="ECO:0000256" key="2">
    <source>
        <dbReference type="ARBA" id="ARBA00022670"/>
    </source>
</evidence>
<evidence type="ECO:0000259" key="9">
    <source>
        <dbReference type="Pfam" id="PF22148"/>
    </source>
</evidence>
<dbReference type="Gene3D" id="3.40.50.200">
    <property type="entry name" value="Peptidase S8/S53 domain"/>
    <property type="match status" value="1"/>
</dbReference>
<sequence>MRVRFLGVSGALLTLLLAACGQPPLNAGTDPTPRSTYPLAEGGKYLEGQIVVGLEEGTSAQQIASALGGTVIKEIGHLRAAVIALPRRGTVQKAVKSLTRVEGVRYAEPNYFLPKPKVQYSGLEANSPQEPTLGARAVNLNDPQIGKQWFLDNMGVKNAWSTATGKGIRIGISDEDIDRTHPDLAANMVYPGYDAPKDQLITPDTPYDGIGDHGTPVAGTAAAVGNNGIGGAGVAYEAGIVPLTITHDPAGATVVDSVLTWLFAVNGPDGIAPGATGDTDTPAGRKGYVDVINYSFGGENYSQLQKEGIDYVLGRGVVFVTSAGNTPTNAPASPAWVPGVINVAATTPRNERTGFSNRGNHLTVGAPGENIWVTARRTGAAAERNEPTYQYINGTSFSSPATAGTVALILQAAAEKNPDGSIRAINLTPAQVRHILEGTAHNPSGTFSQDYGHGIVRTDAAVTRSGQDAANTVEKGVTVQFRFVLNSDNSVGIPLVGATLRAQNGQLLYAQSATGDALYPAGLAAFTEVDAGTYELYASGPRTAVAGGEPQKVWATINLQPGDRTGYLVPFDLQLPEDPNEPNNAPGQASPIGMGRFETGVLPSGDQDHYTFSGAEGETVFINAQKVSGSANLKLTLLTAGGTVVATNSSYRQGATDAAIEVSLPSAGNYVIRVESENAGNPFNTYTVSLTRQVAFNETEPNGSATISGGNFSNLNTTGAQDLQVGTSLDASLGANNDVDVYRISGNAGQRLLVDLNVASAGKPDTLLAVFDANGNVIALNDDANNQDSTLDLTLPGTGTYYVAVGAYGAGSSGAYRLSVASYNENAQD</sequence>
<dbReference type="PRINTS" id="PR00723">
    <property type="entry name" value="SUBTILISIN"/>
</dbReference>
<dbReference type="PROSITE" id="PS00137">
    <property type="entry name" value="SUBTILASE_HIS"/>
    <property type="match status" value="1"/>
</dbReference>
<name>A0A841I3N9_9DEIO</name>
<comment type="caution">
    <text evidence="10">The sequence shown here is derived from an EMBL/GenBank/DDBJ whole genome shotgun (WGS) entry which is preliminary data.</text>
</comment>
<proteinExistence type="inferred from homology"/>
<feature type="chain" id="PRO_5032741110" description="Serine protease, subtilisin family" evidence="6">
    <location>
        <begin position="28"/>
        <end position="829"/>
    </location>
</feature>
<dbReference type="EMBL" id="JACHHG010000008">
    <property type="protein sequence ID" value="MBB6098939.1"/>
    <property type="molecule type" value="Genomic_DNA"/>
</dbReference>
<dbReference type="InterPro" id="IPR037045">
    <property type="entry name" value="S8pro/Inhibitor_I9_sf"/>
</dbReference>
<dbReference type="InterPro" id="IPR007280">
    <property type="entry name" value="Peptidase_C_arc/bac"/>
</dbReference>
<evidence type="ECO:0000256" key="1">
    <source>
        <dbReference type="ARBA" id="ARBA00011073"/>
    </source>
</evidence>
<accession>A0A841I3N9</accession>
<dbReference type="SUPFAM" id="SSF89260">
    <property type="entry name" value="Collagen-binding domain"/>
    <property type="match status" value="1"/>
</dbReference>
<feature type="signal peptide" evidence="6">
    <location>
        <begin position="1"/>
        <end position="27"/>
    </location>
</feature>
<dbReference type="GO" id="GO:0006508">
    <property type="term" value="P:proteolysis"/>
    <property type="evidence" value="ECO:0007669"/>
    <property type="project" value="UniProtKB-KW"/>
</dbReference>
<dbReference type="GO" id="GO:0004252">
    <property type="term" value="F:serine-type endopeptidase activity"/>
    <property type="evidence" value="ECO:0007669"/>
    <property type="project" value="UniProtKB-UniRule"/>
</dbReference>
<protein>
    <recommendedName>
        <fullName evidence="12">Serine protease, subtilisin family</fullName>
    </recommendedName>
</protein>
<evidence type="ECO:0000259" key="8">
    <source>
        <dbReference type="Pfam" id="PF04151"/>
    </source>
</evidence>
<gene>
    <name evidence="10" type="ORF">HNR42_002374</name>
</gene>
<feature type="active site" description="Charge relay system" evidence="5">
    <location>
        <position position="174"/>
    </location>
</feature>
<dbReference type="RefSeq" id="WP_183987688.1">
    <property type="nucleotide sequence ID" value="NZ_JACHHG010000008.1"/>
</dbReference>
<evidence type="ECO:0000313" key="10">
    <source>
        <dbReference type="EMBL" id="MBB6098939.1"/>
    </source>
</evidence>
<dbReference type="InterPro" id="IPR050131">
    <property type="entry name" value="Peptidase_S8_subtilisin-like"/>
</dbReference>
<dbReference type="PANTHER" id="PTHR43806:SF11">
    <property type="entry name" value="CEREVISIN-RELATED"/>
    <property type="match status" value="1"/>
</dbReference>
<dbReference type="InterPro" id="IPR036852">
    <property type="entry name" value="Peptidase_S8/S53_dom_sf"/>
</dbReference>
<dbReference type="PROSITE" id="PS51892">
    <property type="entry name" value="SUBTILASE"/>
    <property type="match status" value="1"/>
</dbReference>
<feature type="active site" description="Charge relay system" evidence="5">
    <location>
        <position position="396"/>
    </location>
</feature>